<dbReference type="OrthoDB" id="41323at2759"/>
<evidence type="ECO:0000256" key="2">
    <source>
        <dbReference type="ARBA" id="ARBA00023268"/>
    </source>
</evidence>
<keyword evidence="6" id="KW-1185">Reference proteome</keyword>
<dbReference type="InterPro" id="IPR041588">
    <property type="entry name" value="Integrase_H2C2"/>
</dbReference>
<feature type="domain" description="Reverse transcriptase/retrotransposon-derived protein RNase H-like" evidence="3">
    <location>
        <begin position="39"/>
        <end position="133"/>
    </location>
</feature>
<comment type="caution">
    <text evidence="5">The sequence shown here is derived from an EMBL/GenBank/DDBJ whole genome shotgun (WGS) entry which is preliminary data.</text>
</comment>
<dbReference type="Pfam" id="PF17921">
    <property type="entry name" value="Integrase_H2C2"/>
    <property type="match status" value="1"/>
</dbReference>
<sequence length="299" mass="33987">MINFYRRFIPDAARIQAPLNALLTGSIKNSHPINIIGEALKAFNTCKDSLCHASLLAHPDCDAKLSLVTDASDTSLGAVLQQYKDKAWEPLAFYSHKLSPAQRNYSPYDRELLAIYEAIKHFRHMLEARDFVIYTDHKPLCHAFKTRKDKCSPRQYRHLDFISQFSTDIRHISGRDNVVADTLSRIEQLDNVVDFVKLANAQESDPELEQILKDGSALQLQKIHVPGTKTDLYCDFSTPAQRPFVPISLRRQIFNCLHSLSHPGSNATSKLVAERYVWPGIRKIAEIGRENVYNANEPK</sequence>
<dbReference type="InterPro" id="IPR041577">
    <property type="entry name" value="RT_RNaseH_2"/>
</dbReference>
<dbReference type="GO" id="GO:0003964">
    <property type="term" value="F:RNA-directed DNA polymerase activity"/>
    <property type="evidence" value="ECO:0007669"/>
    <property type="project" value="UniProtKB-EC"/>
</dbReference>
<dbReference type="InterPro" id="IPR050951">
    <property type="entry name" value="Retrovirus_Pol_polyprotein"/>
</dbReference>
<evidence type="ECO:0000256" key="1">
    <source>
        <dbReference type="ARBA" id="ARBA00012493"/>
    </source>
</evidence>
<dbReference type="STRING" id="151549.A0A4C1X7Q6"/>
<dbReference type="SUPFAM" id="SSF56672">
    <property type="entry name" value="DNA/RNA polymerases"/>
    <property type="match status" value="1"/>
</dbReference>
<evidence type="ECO:0000313" key="5">
    <source>
        <dbReference type="EMBL" id="GBP58374.1"/>
    </source>
</evidence>
<dbReference type="Gene3D" id="1.10.340.70">
    <property type="match status" value="1"/>
</dbReference>
<name>A0A4C1X7Q6_EUMVA</name>
<feature type="domain" description="Integrase zinc-binding" evidence="4">
    <location>
        <begin position="245"/>
        <end position="284"/>
    </location>
</feature>
<gene>
    <name evidence="5" type="primary">Tf2-8</name>
    <name evidence="5" type="ORF">EVAR_40943_1</name>
</gene>
<dbReference type="InterPro" id="IPR043128">
    <property type="entry name" value="Rev_trsase/Diguanyl_cyclase"/>
</dbReference>
<dbReference type="Gene3D" id="3.30.70.270">
    <property type="match status" value="1"/>
</dbReference>
<evidence type="ECO:0000313" key="6">
    <source>
        <dbReference type="Proteomes" id="UP000299102"/>
    </source>
</evidence>
<accession>A0A4C1X7Q6</accession>
<dbReference type="Proteomes" id="UP000299102">
    <property type="component" value="Unassembled WGS sequence"/>
</dbReference>
<evidence type="ECO:0000259" key="4">
    <source>
        <dbReference type="Pfam" id="PF17921"/>
    </source>
</evidence>
<organism evidence="5 6">
    <name type="scientific">Eumeta variegata</name>
    <name type="common">Bagworm moth</name>
    <name type="synonym">Eumeta japonica</name>
    <dbReference type="NCBI Taxonomy" id="151549"/>
    <lineage>
        <taxon>Eukaryota</taxon>
        <taxon>Metazoa</taxon>
        <taxon>Ecdysozoa</taxon>
        <taxon>Arthropoda</taxon>
        <taxon>Hexapoda</taxon>
        <taxon>Insecta</taxon>
        <taxon>Pterygota</taxon>
        <taxon>Neoptera</taxon>
        <taxon>Endopterygota</taxon>
        <taxon>Lepidoptera</taxon>
        <taxon>Glossata</taxon>
        <taxon>Ditrysia</taxon>
        <taxon>Tineoidea</taxon>
        <taxon>Psychidae</taxon>
        <taxon>Oiketicinae</taxon>
        <taxon>Eumeta</taxon>
    </lineage>
</organism>
<dbReference type="Pfam" id="PF17919">
    <property type="entry name" value="RT_RNaseH_2"/>
    <property type="match status" value="1"/>
</dbReference>
<keyword evidence="2" id="KW-0511">Multifunctional enzyme</keyword>
<dbReference type="PANTHER" id="PTHR37984:SF5">
    <property type="entry name" value="PROTEIN NYNRIN-LIKE"/>
    <property type="match status" value="1"/>
</dbReference>
<evidence type="ECO:0000259" key="3">
    <source>
        <dbReference type="Pfam" id="PF17919"/>
    </source>
</evidence>
<proteinExistence type="predicted"/>
<dbReference type="CDD" id="cd09274">
    <property type="entry name" value="RNase_HI_RT_Ty3"/>
    <property type="match status" value="1"/>
</dbReference>
<dbReference type="InterPro" id="IPR043502">
    <property type="entry name" value="DNA/RNA_pol_sf"/>
</dbReference>
<dbReference type="PANTHER" id="PTHR37984">
    <property type="entry name" value="PROTEIN CBG26694"/>
    <property type="match status" value="1"/>
</dbReference>
<dbReference type="AlphaFoldDB" id="A0A4C1X7Q6"/>
<dbReference type="EC" id="2.7.7.49" evidence="1"/>
<dbReference type="EMBL" id="BGZK01000733">
    <property type="protein sequence ID" value="GBP58374.1"/>
    <property type="molecule type" value="Genomic_DNA"/>
</dbReference>
<reference evidence="5 6" key="1">
    <citation type="journal article" date="2019" name="Commun. Biol.">
        <title>The bagworm genome reveals a unique fibroin gene that provides high tensile strength.</title>
        <authorList>
            <person name="Kono N."/>
            <person name="Nakamura H."/>
            <person name="Ohtoshi R."/>
            <person name="Tomita M."/>
            <person name="Numata K."/>
            <person name="Arakawa K."/>
        </authorList>
    </citation>
    <scope>NUCLEOTIDE SEQUENCE [LARGE SCALE GENOMIC DNA]</scope>
</reference>
<protein>
    <recommendedName>
        <fullName evidence="1">RNA-directed DNA polymerase</fullName>
        <ecNumber evidence="1">2.7.7.49</ecNumber>
    </recommendedName>
</protein>